<dbReference type="PROSITE" id="PS01124">
    <property type="entry name" value="HTH_ARAC_FAMILY_2"/>
    <property type="match status" value="1"/>
</dbReference>
<dbReference type="Pfam" id="PF12625">
    <property type="entry name" value="Arabinose_bd"/>
    <property type="match status" value="1"/>
</dbReference>
<evidence type="ECO:0000313" key="5">
    <source>
        <dbReference type="EMBL" id="MBJ3775962.1"/>
    </source>
</evidence>
<dbReference type="Proteomes" id="UP000609531">
    <property type="component" value="Unassembled WGS sequence"/>
</dbReference>
<dbReference type="GO" id="GO:0003700">
    <property type="term" value="F:DNA-binding transcription factor activity"/>
    <property type="evidence" value="ECO:0007669"/>
    <property type="project" value="InterPro"/>
</dbReference>
<dbReference type="PANTHER" id="PTHR47894:SF1">
    <property type="entry name" value="HTH-TYPE TRANSCRIPTIONAL REGULATOR VQSM"/>
    <property type="match status" value="1"/>
</dbReference>
<dbReference type="RefSeq" id="WP_211110193.1">
    <property type="nucleotide sequence ID" value="NZ_JAEKJA010000007.1"/>
</dbReference>
<evidence type="ECO:0000256" key="2">
    <source>
        <dbReference type="ARBA" id="ARBA00023125"/>
    </source>
</evidence>
<evidence type="ECO:0000313" key="6">
    <source>
        <dbReference type="Proteomes" id="UP000609531"/>
    </source>
</evidence>
<dbReference type="Pfam" id="PF12833">
    <property type="entry name" value="HTH_18"/>
    <property type="match status" value="1"/>
</dbReference>
<dbReference type="InterPro" id="IPR032687">
    <property type="entry name" value="AraC-type_N"/>
</dbReference>
<protein>
    <submittedName>
        <fullName evidence="5">AraC family transcriptional regulator ligand-binding domain-containing protein</fullName>
    </submittedName>
</protein>
<evidence type="ECO:0000259" key="4">
    <source>
        <dbReference type="PROSITE" id="PS01124"/>
    </source>
</evidence>
<dbReference type="InterPro" id="IPR020449">
    <property type="entry name" value="Tscrpt_reg_AraC-type_HTH"/>
</dbReference>
<dbReference type="EMBL" id="JAEKJA010000007">
    <property type="protein sequence ID" value="MBJ3775962.1"/>
    <property type="molecule type" value="Genomic_DNA"/>
</dbReference>
<keyword evidence="3" id="KW-0804">Transcription</keyword>
<reference evidence="5" key="1">
    <citation type="submission" date="2020-12" db="EMBL/GenBank/DDBJ databases">
        <title>Bacterial taxonomy.</title>
        <authorList>
            <person name="Pan X."/>
        </authorList>
    </citation>
    <scope>NUCLEOTIDE SEQUENCE</scope>
    <source>
        <strain evidence="5">B2012</strain>
    </source>
</reference>
<dbReference type="GO" id="GO:0000976">
    <property type="term" value="F:transcription cis-regulatory region binding"/>
    <property type="evidence" value="ECO:0007669"/>
    <property type="project" value="TreeGrafter"/>
</dbReference>
<sequence length="341" mass="38224">MGPLPAMLEERAGHRMLERIFRSEGVPLGVIDEPHTPVPISAIQGIFARTGQLLEDRTFGLQVGERMRSTGFGMWVEYALAADDLRSGLIRLTKTSWNQQTVGHMELADGADHTLLRYVPPRLKGPSMHHSDHVIMPMIDFARQFLGAQWRPQTVDVNYGSDRTADLLQEHLGVPIRFDRPGVGIQLSQRELAQRRTTPFGESRRLVTLRELAADTVLANAPEPARAISAIVALRLLDGRTDIDGAARLAGLSVQGLQRRLRHIGYTYREIVEVARHARAASLLRETTLPVVDIALSLGYEEHPSFTRAFKRWTQLPPSEYRKVTVGDPRTRAIARRSTEE</sequence>
<evidence type="ECO:0000256" key="1">
    <source>
        <dbReference type="ARBA" id="ARBA00023015"/>
    </source>
</evidence>
<comment type="caution">
    <text evidence="5">The sequence shown here is derived from an EMBL/GenBank/DDBJ whole genome shotgun (WGS) entry which is preliminary data.</text>
</comment>
<evidence type="ECO:0000256" key="3">
    <source>
        <dbReference type="ARBA" id="ARBA00023163"/>
    </source>
</evidence>
<dbReference type="SUPFAM" id="SSF46689">
    <property type="entry name" value="Homeodomain-like"/>
    <property type="match status" value="1"/>
</dbReference>
<keyword evidence="2" id="KW-0238">DNA-binding</keyword>
<dbReference type="AlphaFoldDB" id="A0A934MD49"/>
<keyword evidence="1" id="KW-0805">Transcription regulation</keyword>
<dbReference type="Gene3D" id="1.10.10.60">
    <property type="entry name" value="Homeodomain-like"/>
    <property type="match status" value="1"/>
</dbReference>
<name>A0A934MD49_9HYPH</name>
<dbReference type="InterPro" id="IPR009057">
    <property type="entry name" value="Homeodomain-like_sf"/>
</dbReference>
<organism evidence="5 6">
    <name type="scientific">Acuticoccus mangrovi</name>
    <dbReference type="NCBI Taxonomy" id="2796142"/>
    <lineage>
        <taxon>Bacteria</taxon>
        <taxon>Pseudomonadati</taxon>
        <taxon>Pseudomonadota</taxon>
        <taxon>Alphaproteobacteria</taxon>
        <taxon>Hyphomicrobiales</taxon>
        <taxon>Amorphaceae</taxon>
        <taxon>Acuticoccus</taxon>
    </lineage>
</organism>
<dbReference type="InterPro" id="IPR018060">
    <property type="entry name" value="HTH_AraC"/>
</dbReference>
<accession>A0A934MD49</accession>
<dbReference type="PRINTS" id="PR00032">
    <property type="entry name" value="HTHARAC"/>
</dbReference>
<dbReference type="GO" id="GO:0005829">
    <property type="term" value="C:cytosol"/>
    <property type="evidence" value="ECO:0007669"/>
    <property type="project" value="TreeGrafter"/>
</dbReference>
<dbReference type="SMART" id="SM00342">
    <property type="entry name" value="HTH_ARAC"/>
    <property type="match status" value="1"/>
</dbReference>
<proteinExistence type="predicted"/>
<keyword evidence="6" id="KW-1185">Reference proteome</keyword>
<gene>
    <name evidence="5" type="ORF">JCR33_09710</name>
</gene>
<feature type="domain" description="HTH araC/xylS-type" evidence="4">
    <location>
        <begin position="226"/>
        <end position="324"/>
    </location>
</feature>
<dbReference type="PANTHER" id="PTHR47894">
    <property type="entry name" value="HTH-TYPE TRANSCRIPTIONAL REGULATOR GADX"/>
    <property type="match status" value="1"/>
</dbReference>